<comment type="caution">
    <text evidence="2">The sequence shown here is derived from an EMBL/GenBank/DDBJ whole genome shotgun (WGS) entry which is preliminary data.</text>
</comment>
<accession>X1KVY8</accession>
<dbReference type="EMBL" id="BARV01002631">
    <property type="protein sequence ID" value="GAH94329.1"/>
    <property type="molecule type" value="Genomic_DNA"/>
</dbReference>
<gene>
    <name evidence="2" type="ORF">S06H3_06698</name>
</gene>
<feature type="compositionally biased region" description="Basic and acidic residues" evidence="1">
    <location>
        <begin position="1"/>
        <end position="13"/>
    </location>
</feature>
<proteinExistence type="predicted"/>
<sequence length="97" mass="11356">MIARDLFPESWRDKKTKSKNNPRSYKKFGYLINKARLIGMVDWDSVEDRTRSKIGITHWGNPDHILSSVPGSFHLDHWKNQKVHPEVWIEKDALTGV</sequence>
<feature type="region of interest" description="Disordered" evidence="1">
    <location>
        <begin position="1"/>
        <end position="22"/>
    </location>
</feature>
<protein>
    <submittedName>
        <fullName evidence="2">Uncharacterized protein</fullName>
    </submittedName>
</protein>
<evidence type="ECO:0000256" key="1">
    <source>
        <dbReference type="SAM" id="MobiDB-lite"/>
    </source>
</evidence>
<organism evidence="2">
    <name type="scientific">marine sediment metagenome</name>
    <dbReference type="NCBI Taxonomy" id="412755"/>
    <lineage>
        <taxon>unclassified sequences</taxon>
        <taxon>metagenomes</taxon>
        <taxon>ecological metagenomes</taxon>
    </lineage>
</organism>
<feature type="non-terminal residue" evidence="2">
    <location>
        <position position="97"/>
    </location>
</feature>
<dbReference type="AlphaFoldDB" id="X1KVY8"/>
<evidence type="ECO:0000313" key="2">
    <source>
        <dbReference type="EMBL" id="GAH94329.1"/>
    </source>
</evidence>
<name>X1KVY8_9ZZZZ</name>
<reference evidence="2" key="1">
    <citation type="journal article" date="2014" name="Front. Microbiol.">
        <title>High frequency of phylogenetically diverse reductive dehalogenase-homologous genes in deep subseafloor sedimentary metagenomes.</title>
        <authorList>
            <person name="Kawai M."/>
            <person name="Futagami T."/>
            <person name="Toyoda A."/>
            <person name="Takaki Y."/>
            <person name="Nishi S."/>
            <person name="Hori S."/>
            <person name="Arai W."/>
            <person name="Tsubouchi T."/>
            <person name="Morono Y."/>
            <person name="Uchiyama I."/>
            <person name="Ito T."/>
            <person name="Fujiyama A."/>
            <person name="Inagaki F."/>
            <person name="Takami H."/>
        </authorList>
    </citation>
    <scope>NUCLEOTIDE SEQUENCE</scope>
    <source>
        <strain evidence="2">Expedition CK06-06</strain>
    </source>
</reference>